<protein>
    <submittedName>
        <fullName evidence="3">Diguanylate phosphodiesterase</fullName>
    </submittedName>
</protein>
<evidence type="ECO:0000259" key="2">
    <source>
        <dbReference type="PROSITE" id="PS51833"/>
    </source>
</evidence>
<dbReference type="PANTHER" id="PTHR33525">
    <property type="match status" value="1"/>
</dbReference>
<dbReference type="Gene3D" id="1.10.3210.10">
    <property type="entry name" value="Hypothetical protein af1432"/>
    <property type="match status" value="1"/>
</dbReference>
<evidence type="ECO:0000259" key="1">
    <source>
        <dbReference type="PROSITE" id="PS50883"/>
    </source>
</evidence>
<feature type="domain" description="HDOD" evidence="2">
    <location>
        <begin position="199"/>
        <end position="386"/>
    </location>
</feature>
<dbReference type="InterPro" id="IPR014408">
    <property type="entry name" value="dGMP_Pdiesterase_EAL/HD-GYP"/>
</dbReference>
<proteinExistence type="predicted"/>
<dbReference type="EMBL" id="BMKE01000033">
    <property type="protein sequence ID" value="GGB53412.1"/>
    <property type="molecule type" value="Genomic_DNA"/>
</dbReference>
<dbReference type="InterPro" id="IPR001633">
    <property type="entry name" value="EAL_dom"/>
</dbReference>
<dbReference type="RefSeq" id="WP_188630789.1">
    <property type="nucleotide sequence ID" value="NZ_BMKE01000033.1"/>
</dbReference>
<dbReference type="PANTHER" id="PTHR33525:SF4">
    <property type="entry name" value="CYCLIC DI-GMP PHOSPHODIESTERASE CDGJ"/>
    <property type="match status" value="1"/>
</dbReference>
<comment type="caution">
    <text evidence="3">The sequence shown here is derived from an EMBL/GenBank/DDBJ whole genome shotgun (WGS) entry which is preliminary data.</text>
</comment>
<dbReference type="InterPro" id="IPR052340">
    <property type="entry name" value="RNase_Y/CdgJ"/>
</dbReference>
<dbReference type="Pfam" id="PF08668">
    <property type="entry name" value="HDOD"/>
    <property type="match status" value="1"/>
</dbReference>
<sequence length="404" mass="46915">MHCFVARQAILDGTGKPLGYELLFRTSLENRFPQMEAELATRRLMAEQFLSQKIEDLVGESLCFINFPDSLLREGMTDTFQPQQLVIEILENATPDQALLDSVKLLKKSGFSMALDDYTPNKEWEKFFPFIDFIKLDLRQISIADCSRIIKGSQPYPHIRFIAEKVETQQEFIAAQEAGFEFFQGYYFQQPQVISRRILTTDEMTAFELLSAINDKEIDYNKLTALFSRDLSLSYYLLRYVNSLHIGYRQQNIDNLRNAIVFLGHQQLKRFTALMMTAYISKNKNIELYNLSMIRARWCELLAAKVCPSLQDDAFICGLFSLLDALLERPMIEILPHLSVSEPVQQALLEQKGQLGFLMGVMQDHEQANWPMLQQRLDFVHVSEEDSNRFYEEAILWSKHLILK</sequence>
<feature type="domain" description="EAL" evidence="1">
    <location>
        <begin position="1"/>
        <end position="205"/>
    </location>
</feature>
<organism evidence="3 4">
    <name type="scientific">Oceanisphaera marina</name>
    <dbReference type="NCBI Taxonomy" id="2017550"/>
    <lineage>
        <taxon>Bacteria</taxon>
        <taxon>Pseudomonadati</taxon>
        <taxon>Pseudomonadota</taxon>
        <taxon>Gammaproteobacteria</taxon>
        <taxon>Aeromonadales</taxon>
        <taxon>Aeromonadaceae</taxon>
        <taxon>Oceanisphaera</taxon>
    </lineage>
</organism>
<dbReference type="PROSITE" id="PS51833">
    <property type="entry name" value="HDOD"/>
    <property type="match status" value="1"/>
</dbReference>
<dbReference type="SUPFAM" id="SSF109604">
    <property type="entry name" value="HD-domain/PDEase-like"/>
    <property type="match status" value="1"/>
</dbReference>
<keyword evidence="4" id="KW-1185">Reference proteome</keyword>
<dbReference type="InterPro" id="IPR035919">
    <property type="entry name" value="EAL_sf"/>
</dbReference>
<reference evidence="4" key="1">
    <citation type="journal article" date="2019" name="Int. J. Syst. Evol. Microbiol.">
        <title>The Global Catalogue of Microorganisms (GCM) 10K type strain sequencing project: providing services to taxonomists for standard genome sequencing and annotation.</title>
        <authorList>
            <consortium name="The Broad Institute Genomics Platform"/>
            <consortium name="The Broad Institute Genome Sequencing Center for Infectious Disease"/>
            <person name="Wu L."/>
            <person name="Ma J."/>
        </authorList>
    </citation>
    <scope>NUCLEOTIDE SEQUENCE [LARGE SCALE GENOMIC DNA]</scope>
    <source>
        <strain evidence="4">CGMCC 1.15923</strain>
    </source>
</reference>
<dbReference type="PROSITE" id="PS50883">
    <property type="entry name" value="EAL"/>
    <property type="match status" value="1"/>
</dbReference>
<name>A0ABQ1IXE9_9GAMM</name>
<evidence type="ECO:0000313" key="4">
    <source>
        <dbReference type="Proteomes" id="UP000646152"/>
    </source>
</evidence>
<dbReference type="Proteomes" id="UP000646152">
    <property type="component" value="Unassembled WGS sequence"/>
</dbReference>
<dbReference type="Gene3D" id="3.20.20.450">
    <property type="entry name" value="EAL domain"/>
    <property type="match status" value="1"/>
</dbReference>
<dbReference type="Pfam" id="PF00563">
    <property type="entry name" value="EAL"/>
    <property type="match status" value="1"/>
</dbReference>
<evidence type="ECO:0000313" key="3">
    <source>
        <dbReference type="EMBL" id="GGB53412.1"/>
    </source>
</evidence>
<accession>A0ABQ1IXE9</accession>
<dbReference type="PIRSF" id="PIRSF003180">
    <property type="entry name" value="DiGMPpdiest_YuxH"/>
    <property type="match status" value="1"/>
</dbReference>
<gene>
    <name evidence="3" type="ORF">GCM10011502_28290</name>
</gene>
<dbReference type="InterPro" id="IPR013976">
    <property type="entry name" value="HDOD"/>
</dbReference>
<dbReference type="SUPFAM" id="SSF141868">
    <property type="entry name" value="EAL domain-like"/>
    <property type="match status" value="1"/>
</dbReference>